<evidence type="ECO:0000313" key="1">
    <source>
        <dbReference type="EMBL" id="BDI20567.1"/>
    </source>
</evidence>
<keyword evidence="2" id="KW-1185">Reference proteome</keyword>
<reference evidence="1" key="1">
    <citation type="submission" date="2022-04" db="EMBL/GenBank/DDBJ databases">
        <title>Complete genome sequence of a cyanobacterium, Nostoc sp. SO-36, isolated in Antarctica.</title>
        <authorList>
            <person name="Kanesaki Y."/>
            <person name="Effendi D."/>
            <person name="Sakamoto T."/>
            <person name="Ohtani S."/>
            <person name="Awai K."/>
        </authorList>
    </citation>
    <scope>NUCLEOTIDE SEQUENCE</scope>
    <source>
        <strain evidence="1">SO-36</strain>
        <plasmid evidence="1">pANSO36A</plasmid>
    </source>
</reference>
<dbReference type="Proteomes" id="UP001055453">
    <property type="component" value="Plasmid pANSO36A"/>
</dbReference>
<sequence>MALQPKTFRTSDDIIKALKDKATELDISESDIINKALRCFLGLGIDKECDTSQTELNILKNRIEGLIRLNNLKES</sequence>
<proteinExistence type="predicted"/>
<dbReference type="EMBL" id="AP025733">
    <property type="protein sequence ID" value="BDI20567.1"/>
    <property type="molecule type" value="Genomic_DNA"/>
</dbReference>
<organism evidence="1 2">
    <name type="scientific">Nostoc cf. commune SO-36</name>
    <dbReference type="NCBI Taxonomy" id="449208"/>
    <lineage>
        <taxon>Bacteria</taxon>
        <taxon>Bacillati</taxon>
        <taxon>Cyanobacteriota</taxon>
        <taxon>Cyanophyceae</taxon>
        <taxon>Nostocales</taxon>
        <taxon>Nostocaceae</taxon>
        <taxon>Nostoc</taxon>
    </lineage>
</organism>
<name>A0ABN6QF23_NOSCO</name>
<geneLocation type="plasmid" evidence="1 2">
    <name>pANSO36A</name>
</geneLocation>
<accession>A0ABN6QF23</accession>
<evidence type="ECO:0000313" key="2">
    <source>
        <dbReference type="Proteomes" id="UP001055453"/>
    </source>
</evidence>
<dbReference type="RefSeq" id="WP_251960737.1">
    <property type="nucleotide sequence ID" value="NZ_AP025733.1"/>
</dbReference>
<evidence type="ECO:0008006" key="3">
    <source>
        <dbReference type="Google" id="ProtNLM"/>
    </source>
</evidence>
<gene>
    <name evidence="1" type="ORF">ANSO36C_63690</name>
</gene>
<protein>
    <recommendedName>
        <fullName evidence="3">Ribbon-helix-helix protein CopG domain-containing protein</fullName>
    </recommendedName>
</protein>
<keyword evidence="1" id="KW-0614">Plasmid</keyword>